<comment type="caution">
    <text evidence="2">The sequence shown here is derived from an EMBL/GenBank/DDBJ whole genome shotgun (WGS) entry which is preliminary data.</text>
</comment>
<reference evidence="2 3" key="1">
    <citation type="submission" date="2016-04" db="EMBL/GenBank/DDBJ databases">
        <title>Genome analysis of Thermosulfurimonas dismutans, the first thermophilic sulfur-disproportionating bacterium of the phylum Thermodesulfobacteria.</title>
        <authorList>
            <person name="Mardanov A.V."/>
            <person name="Beletsky A.V."/>
            <person name="Kadnikov V.V."/>
            <person name="Slobodkin A.I."/>
            <person name="Ravin N.V."/>
        </authorList>
    </citation>
    <scope>NUCLEOTIDE SEQUENCE [LARGE SCALE GENOMIC DNA]</scope>
    <source>
        <strain evidence="2 3">S95</strain>
    </source>
</reference>
<keyword evidence="1" id="KW-1133">Transmembrane helix</keyword>
<keyword evidence="1" id="KW-0812">Transmembrane</keyword>
<evidence type="ECO:0000256" key="1">
    <source>
        <dbReference type="SAM" id="Phobius"/>
    </source>
</evidence>
<gene>
    <name evidence="2" type="ORF">TDIS_1604</name>
</gene>
<dbReference type="EMBL" id="LWLG01000013">
    <property type="protein sequence ID" value="OAQ20249.1"/>
    <property type="molecule type" value="Genomic_DNA"/>
</dbReference>
<keyword evidence="1" id="KW-0472">Membrane</keyword>
<protein>
    <recommendedName>
        <fullName evidence="4">Septum formation initiator family protein</fullName>
    </recommendedName>
</protein>
<evidence type="ECO:0000313" key="3">
    <source>
        <dbReference type="Proteomes" id="UP000078390"/>
    </source>
</evidence>
<dbReference type="InterPro" id="IPR007060">
    <property type="entry name" value="FtsL/DivIC"/>
</dbReference>
<evidence type="ECO:0008006" key="4">
    <source>
        <dbReference type="Google" id="ProtNLM"/>
    </source>
</evidence>
<organism evidence="2 3">
    <name type="scientific">Thermosulfurimonas dismutans</name>
    <dbReference type="NCBI Taxonomy" id="999894"/>
    <lineage>
        <taxon>Bacteria</taxon>
        <taxon>Pseudomonadati</taxon>
        <taxon>Thermodesulfobacteriota</taxon>
        <taxon>Thermodesulfobacteria</taxon>
        <taxon>Thermodesulfobacteriales</taxon>
        <taxon>Thermodesulfobacteriaceae</taxon>
        <taxon>Thermosulfurimonas</taxon>
    </lineage>
</organism>
<dbReference type="STRING" id="999894.TDIS_1604"/>
<feature type="transmembrane region" description="Helical" evidence="1">
    <location>
        <begin position="15"/>
        <end position="37"/>
    </location>
</feature>
<dbReference type="AlphaFoldDB" id="A0A179D3F9"/>
<name>A0A179D3F9_9BACT</name>
<sequence>MPGKARSRSKSKRNFNIWLGGLLGVLFVAGLLSGFYFDWRYRSSLKELSKLRTENADISRRIKALEKDPQLYEEIARKKYGYVKKGERLIIFRKRR</sequence>
<dbReference type="Pfam" id="PF04977">
    <property type="entry name" value="DivIC"/>
    <property type="match status" value="1"/>
</dbReference>
<dbReference type="Proteomes" id="UP000078390">
    <property type="component" value="Unassembled WGS sequence"/>
</dbReference>
<proteinExistence type="predicted"/>
<accession>A0A179D3F9</accession>
<keyword evidence="3" id="KW-1185">Reference proteome</keyword>
<evidence type="ECO:0000313" key="2">
    <source>
        <dbReference type="EMBL" id="OAQ20249.1"/>
    </source>
</evidence>